<gene>
    <name evidence="1" type="ORF">LDJ79_13180</name>
</gene>
<name>A0ABS7YN15_9VIBR</name>
<protein>
    <recommendedName>
        <fullName evidence="3">C factor cell-cell signaling protein</fullName>
    </recommendedName>
</protein>
<accession>A0ABS7YN15</accession>
<proteinExistence type="predicted"/>
<dbReference type="Proteomes" id="UP001199044">
    <property type="component" value="Unassembled WGS sequence"/>
</dbReference>
<evidence type="ECO:0008006" key="3">
    <source>
        <dbReference type="Google" id="ProtNLM"/>
    </source>
</evidence>
<reference evidence="2" key="1">
    <citation type="submission" date="2023-07" db="EMBL/GenBank/DDBJ databases">
        <title>Molecular identification of indigenous halophilic bacteria isolated from red sea cost, biodegradation of synthetic dyes and assessment of degraded metabolite toxicity.</title>
        <authorList>
            <person name="Chaieb K."/>
            <person name="Altayb H.N."/>
        </authorList>
    </citation>
    <scope>NUCLEOTIDE SEQUENCE [LARGE SCALE GENOMIC DNA]</scope>
    <source>
        <strain evidence="2">K20</strain>
    </source>
</reference>
<evidence type="ECO:0000313" key="2">
    <source>
        <dbReference type="Proteomes" id="UP001199044"/>
    </source>
</evidence>
<dbReference type="RefSeq" id="WP_068717815.1">
    <property type="nucleotide sequence ID" value="NZ_AP014636.1"/>
</dbReference>
<comment type="caution">
    <text evidence="1">The sequence shown here is derived from an EMBL/GenBank/DDBJ whole genome shotgun (WGS) entry which is preliminary data.</text>
</comment>
<organism evidence="1 2">
    <name type="scientific">Vibrio tritonius</name>
    <dbReference type="NCBI Taxonomy" id="1435069"/>
    <lineage>
        <taxon>Bacteria</taxon>
        <taxon>Pseudomonadati</taxon>
        <taxon>Pseudomonadota</taxon>
        <taxon>Gammaproteobacteria</taxon>
        <taxon>Vibrionales</taxon>
        <taxon>Vibrionaceae</taxon>
        <taxon>Vibrio</taxon>
    </lineage>
</organism>
<keyword evidence="2" id="KW-1185">Reference proteome</keyword>
<sequence length="60" mass="6755">MKVIIEYDESGLYRDNAWETPTVRSKGQSQAVTPAQAAQLIKNNQAHLLKNELGEVQFSH</sequence>
<evidence type="ECO:0000313" key="1">
    <source>
        <dbReference type="EMBL" id="MCA2017072.1"/>
    </source>
</evidence>
<dbReference type="EMBL" id="JAIWIU010000086">
    <property type="protein sequence ID" value="MCA2017072.1"/>
    <property type="molecule type" value="Genomic_DNA"/>
</dbReference>